<dbReference type="InterPro" id="IPR010935">
    <property type="entry name" value="SMC_hinge"/>
</dbReference>
<dbReference type="PIRSF" id="PIRSF005719">
    <property type="entry name" value="SMC"/>
    <property type="match status" value="1"/>
</dbReference>
<dbReference type="HAMAP" id="MF_01894">
    <property type="entry name" value="Smc_prok"/>
    <property type="match status" value="1"/>
</dbReference>
<reference evidence="9" key="1">
    <citation type="journal article" date="2021" name="Arch. Microbiol.">
        <title>Methyloradius palustris gen. nov., sp. nov., a methanol-oxidizing bacterium isolated from snow.</title>
        <authorList>
            <person name="Miyadera T."/>
            <person name="Kojima H."/>
            <person name="Fukui M."/>
        </authorList>
    </citation>
    <scope>NUCLEOTIDE SEQUENCE</scope>
    <source>
        <strain evidence="9">Zm11</strain>
    </source>
</reference>
<dbReference type="AlphaFoldDB" id="A0A8D5G0I1"/>
<dbReference type="GO" id="GO:0016887">
    <property type="term" value="F:ATP hydrolysis activity"/>
    <property type="evidence" value="ECO:0007669"/>
    <property type="project" value="InterPro"/>
</dbReference>
<comment type="similarity">
    <text evidence="6">Belongs to the SMC family.</text>
</comment>
<dbReference type="CDD" id="cd03278">
    <property type="entry name" value="ABC_SMC_barmotin"/>
    <property type="match status" value="1"/>
</dbReference>
<feature type="domain" description="RecF/RecN/SMC N-terminal" evidence="7">
    <location>
        <begin position="6"/>
        <end position="1137"/>
    </location>
</feature>
<name>A0A8D5G0I1_9PROT</name>
<feature type="coiled-coil region" evidence="6">
    <location>
        <begin position="155"/>
        <end position="196"/>
    </location>
</feature>
<proteinExistence type="inferred from homology"/>
<dbReference type="PANTHER" id="PTHR43977">
    <property type="entry name" value="STRUCTURAL MAINTENANCE OF CHROMOSOMES PROTEIN 3"/>
    <property type="match status" value="1"/>
</dbReference>
<feature type="coiled-coil region" evidence="6">
    <location>
        <begin position="233"/>
        <end position="347"/>
    </location>
</feature>
<dbReference type="GO" id="GO:0030261">
    <property type="term" value="P:chromosome condensation"/>
    <property type="evidence" value="ECO:0007669"/>
    <property type="project" value="InterPro"/>
</dbReference>
<keyword evidence="4 6" id="KW-0175">Coiled coil</keyword>
<dbReference type="SUPFAM" id="SSF52540">
    <property type="entry name" value="P-loop containing nucleoside triphosphate hydrolases"/>
    <property type="match status" value="3"/>
</dbReference>
<keyword evidence="3 6" id="KW-0067">ATP-binding</keyword>
<dbReference type="EMBL" id="AP024110">
    <property type="protein sequence ID" value="BCM25115.1"/>
    <property type="molecule type" value="Genomic_DNA"/>
</dbReference>
<sequence>MHIHGQRVGVVGPNGCGKSNVMESIRWVLGESSAKEMRGDSMDAVIFNGSANRKPISRASVELVFDNSLGGLSDQSAGEWSQYAEISVKRVIERDKGSSYYINNTAVRRRDVADLFLGTGLGGRAYAIIGQNTISRIVEAKPDELRVFLEEAAGISKYKERRRETELRLRDTRENLTRVQDVRSEMEKQITRLESQALVAEQYHRLQEALKLAQGQLWLLKKRDAGASWEKTQRQVEKLVNELEAQMAALRKAESTVESLRQQHYAASEAVQQAQAQYYETNAEVSNLEQQVKHTHEARERLLAQLQQIELQSQKTQLQGVSFEENLQQLLQQKEHAEKLVAASSNALQLAKQALPETERAHVAAQQRFSATQRQLSEAEQSIRIETTNAEHLGRAVADIKQRLQRLEAEQSSLQLPNDAELLEKQNTYEHTQTVIAELDKSLNAIRTQEQSLLGEIKSLRDVQLSEERLLAQTDAQIASLNKIQQALGHESKLEGWLKAEGLFDAARVWQKISIQTGWETALEAVLGARLNALVSNDASGFAFNSRPPSALTICQVGEAANDSKALSDLKTIKSIVEINDNGLNGPLSDWLANVYLLENQADVGSLRSELKPGEVLVNQQGDIYTSHSLAVYGAQSALHGVLERQRELEALQEKTPTLKQSLQASIEALSKTEQRLQELRLNYQQSQQQLKTNTQSQHQLNLDIQRLQQQRQHVLDRKAGLQSEQASLQLRLTTQQTEQTQKQNAVESIQQSLGGLQREREQALAERQRAEGALNSLRTELQKAERVAQEHVFESKLILNNINEINSKINSLGEEKKSLLMRKDESAAMLEAAKMEGLKANLEKALTAKQQREEALAQSRNSMAGTELELQTQERSRMTTEQQLHPLRDKLEQSRLQEQQARLYFEQCQASLQETGLNEANLTEQLPPSLKVPDLERNTATIVTQIEELGAVNLAAIQELASERERKTYLDSQAVDLEEAMATLEDAIKRIDRETRTRLQHTFDEANKNFGELFSTLFGGGQAKLELLGEEILDTGMQVFAQPPGKKNSTIHLLSGGEKALTALALVFALFRLNPAPFCLMDEVDAPLDDSNTERFCNLVKKMSERTQFLFVSHNKITMEMAQQLIGVTMQESGVSRIVEVDIEAALQMNQEILV</sequence>
<keyword evidence="5 6" id="KW-0238">DNA-binding</keyword>
<evidence type="ECO:0000256" key="1">
    <source>
        <dbReference type="ARBA" id="ARBA00022490"/>
    </source>
</evidence>
<comment type="domain">
    <text evidence="6">Contains large globular domains required for ATP hydrolysis at each terminus and a third globular domain forming a flexible hinge near the middle of the molecule. These domains are separated by coiled-coil structures.</text>
</comment>
<comment type="function">
    <text evidence="6">Required for chromosome condensation and partitioning.</text>
</comment>
<dbReference type="Pfam" id="PF02463">
    <property type="entry name" value="SMC_N"/>
    <property type="match status" value="1"/>
</dbReference>
<dbReference type="GO" id="GO:0007059">
    <property type="term" value="P:chromosome segregation"/>
    <property type="evidence" value="ECO:0007669"/>
    <property type="project" value="UniProtKB-UniRule"/>
</dbReference>
<dbReference type="GO" id="GO:0005524">
    <property type="term" value="F:ATP binding"/>
    <property type="evidence" value="ECO:0007669"/>
    <property type="project" value="UniProtKB-UniRule"/>
</dbReference>
<evidence type="ECO:0000313" key="10">
    <source>
        <dbReference type="Proteomes" id="UP000826722"/>
    </source>
</evidence>
<dbReference type="InterPro" id="IPR011890">
    <property type="entry name" value="SMC_prok"/>
</dbReference>
<evidence type="ECO:0000256" key="3">
    <source>
        <dbReference type="ARBA" id="ARBA00022840"/>
    </source>
</evidence>
<accession>A0A8D5G0I1</accession>
<dbReference type="GO" id="GO:0003677">
    <property type="term" value="F:DNA binding"/>
    <property type="evidence" value="ECO:0007669"/>
    <property type="project" value="UniProtKB-UniRule"/>
</dbReference>
<dbReference type="GO" id="GO:0006260">
    <property type="term" value="P:DNA replication"/>
    <property type="evidence" value="ECO:0007669"/>
    <property type="project" value="UniProtKB-UniRule"/>
</dbReference>
<keyword evidence="10" id="KW-1185">Reference proteome</keyword>
<evidence type="ECO:0000256" key="5">
    <source>
        <dbReference type="ARBA" id="ARBA00023125"/>
    </source>
</evidence>
<dbReference type="InterPro" id="IPR036277">
    <property type="entry name" value="SMC_hinge_sf"/>
</dbReference>
<dbReference type="NCBIfam" id="TIGR02168">
    <property type="entry name" value="SMC_prok_B"/>
    <property type="match status" value="1"/>
</dbReference>
<keyword evidence="2 6" id="KW-0547">Nucleotide-binding</keyword>
<dbReference type="SUPFAM" id="SSF75553">
    <property type="entry name" value="Smc hinge domain"/>
    <property type="match status" value="1"/>
</dbReference>
<dbReference type="KEGG" id="mpau:ZMTM_13740"/>
<comment type="subcellular location">
    <subcellularLocation>
        <location evidence="6">Cytoplasm</location>
    </subcellularLocation>
</comment>
<feature type="binding site" evidence="6">
    <location>
        <begin position="13"/>
        <end position="20"/>
    </location>
    <ligand>
        <name>ATP</name>
        <dbReference type="ChEBI" id="CHEBI:30616"/>
    </ligand>
</feature>
<dbReference type="InterPro" id="IPR003395">
    <property type="entry name" value="RecF/RecN/SMC_N"/>
</dbReference>
<dbReference type="InterPro" id="IPR027417">
    <property type="entry name" value="P-loop_NTPase"/>
</dbReference>
<gene>
    <name evidence="6 9" type="primary">smc</name>
    <name evidence="9" type="ORF">ZMTM_13740</name>
</gene>
<dbReference type="Proteomes" id="UP000826722">
    <property type="component" value="Chromosome"/>
</dbReference>
<dbReference type="GO" id="GO:0005737">
    <property type="term" value="C:cytoplasm"/>
    <property type="evidence" value="ECO:0007669"/>
    <property type="project" value="UniProtKB-SubCell"/>
</dbReference>
<evidence type="ECO:0000313" key="9">
    <source>
        <dbReference type="EMBL" id="BCM25115.1"/>
    </source>
</evidence>
<comment type="subunit">
    <text evidence="6">Homodimer.</text>
</comment>
<evidence type="ECO:0000256" key="2">
    <source>
        <dbReference type="ARBA" id="ARBA00022741"/>
    </source>
</evidence>
<protein>
    <recommendedName>
        <fullName evidence="6">Chromosome partition protein Smc</fullName>
    </recommendedName>
</protein>
<evidence type="ECO:0000259" key="8">
    <source>
        <dbReference type="Pfam" id="PF06470"/>
    </source>
</evidence>
<dbReference type="InterPro" id="IPR024704">
    <property type="entry name" value="SMC"/>
</dbReference>
<dbReference type="Gene3D" id="3.40.50.300">
    <property type="entry name" value="P-loop containing nucleotide triphosphate hydrolases"/>
    <property type="match status" value="2"/>
</dbReference>
<dbReference type="Pfam" id="PF06470">
    <property type="entry name" value="SMC_hinge"/>
    <property type="match status" value="1"/>
</dbReference>
<evidence type="ECO:0000256" key="4">
    <source>
        <dbReference type="ARBA" id="ARBA00023054"/>
    </source>
</evidence>
<keyword evidence="1 6" id="KW-0963">Cytoplasm</keyword>
<dbReference type="GO" id="GO:0007062">
    <property type="term" value="P:sister chromatid cohesion"/>
    <property type="evidence" value="ECO:0007669"/>
    <property type="project" value="InterPro"/>
</dbReference>
<dbReference type="GO" id="GO:0005694">
    <property type="term" value="C:chromosome"/>
    <property type="evidence" value="ECO:0007669"/>
    <property type="project" value="InterPro"/>
</dbReference>
<feature type="coiled-coil region" evidence="6">
    <location>
        <begin position="660"/>
        <end position="856"/>
    </location>
</feature>
<evidence type="ECO:0000259" key="7">
    <source>
        <dbReference type="Pfam" id="PF02463"/>
    </source>
</evidence>
<evidence type="ECO:0000256" key="6">
    <source>
        <dbReference type="HAMAP-Rule" id="MF_01894"/>
    </source>
</evidence>
<organism evidence="9 10">
    <name type="scientific">Methyloradius palustris</name>
    <dbReference type="NCBI Taxonomy" id="2778876"/>
    <lineage>
        <taxon>Bacteria</taxon>
        <taxon>Pseudomonadati</taxon>
        <taxon>Pseudomonadota</taxon>
        <taxon>Betaproteobacteria</taxon>
        <taxon>Nitrosomonadales</taxon>
        <taxon>Methylophilaceae</taxon>
        <taxon>Methyloradius</taxon>
    </lineage>
</organism>
<feature type="domain" description="SMC hinge" evidence="8">
    <location>
        <begin position="508"/>
        <end position="600"/>
    </location>
</feature>